<dbReference type="EMBL" id="JAPWTJ010001444">
    <property type="protein sequence ID" value="KAJ8971695.1"/>
    <property type="molecule type" value="Genomic_DNA"/>
</dbReference>
<dbReference type="PANTHER" id="PTHR48043:SF27">
    <property type="entry name" value="UDP-GLUCURONOSYLTRANSFERASE"/>
    <property type="match status" value="1"/>
</dbReference>
<dbReference type="SUPFAM" id="SSF53756">
    <property type="entry name" value="UDP-Glycosyltransferase/glycogen phosphorylase"/>
    <property type="match status" value="3"/>
</dbReference>
<keyword evidence="4" id="KW-0812">Transmembrane</keyword>
<dbReference type="SUPFAM" id="SSF53098">
    <property type="entry name" value="Ribonuclease H-like"/>
    <property type="match status" value="1"/>
</dbReference>
<comment type="caution">
    <text evidence="6">The sequence shown here is derived from an EMBL/GenBank/DDBJ whole genome shotgun (WGS) entry which is preliminary data.</text>
</comment>
<protein>
    <recommendedName>
        <fullName evidence="5">RNase H type-1 domain-containing protein</fullName>
    </recommendedName>
</protein>
<name>A0ABQ9J2T8_9CUCU</name>
<dbReference type="Pfam" id="PF00201">
    <property type="entry name" value="UDPGT"/>
    <property type="match status" value="2"/>
</dbReference>
<proteinExistence type="inferred from homology"/>
<reference evidence="6" key="1">
    <citation type="journal article" date="2023" name="Insect Mol. Biol.">
        <title>Genome sequencing provides insights into the evolution of gene families encoding plant cell wall-degrading enzymes in longhorned beetles.</title>
        <authorList>
            <person name="Shin N.R."/>
            <person name="Okamura Y."/>
            <person name="Kirsch R."/>
            <person name="Pauchet Y."/>
        </authorList>
    </citation>
    <scope>NUCLEOTIDE SEQUENCE</scope>
    <source>
        <strain evidence="6">MMC_N1</strain>
    </source>
</reference>
<dbReference type="Gene3D" id="3.40.50.2000">
    <property type="entry name" value="Glycogen Phosphorylase B"/>
    <property type="match status" value="2"/>
</dbReference>
<evidence type="ECO:0000256" key="3">
    <source>
        <dbReference type="ARBA" id="ARBA00022679"/>
    </source>
</evidence>
<feature type="domain" description="RNase H type-1" evidence="5">
    <location>
        <begin position="128"/>
        <end position="174"/>
    </location>
</feature>
<evidence type="ECO:0000313" key="7">
    <source>
        <dbReference type="Proteomes" id="UP001162164"/>
    </source>
</evidence>
<dbReference type="Gene3D" id="3.30.420.10">
    <property type="entry name" value="Ribonuclease H-like superfamily/Ribonuclease H"/>
    <property type="match status" value="1"/>
</dbReference>
<dbReference type="PANTHER" id="PTHR48043">
    <property type="entry name" value="EG:EG0003.4 PROTEIN-RELATED"/>
    <property type="match status" value="1"/>
</dbReference>
<dbReference type="InterPro" id="IPR036397">
    <property type="entry name" value="RNaseH_sf"/>
</dbReference>
<dbReference type="Pfam" id="PF00075">
    <property type="entry name" value="RNase_H"/>
    <property type="match status" value="1"/>
</dbReference>
<evidence type="ECO:0000259" key="5">
    <source>
        <dbReference type="Pfam" id="PF00075"/>
    </source>
</evidence>
<gene>
    <name evidence="6" type="ORF">NQ317_014678</name>
</gene>
<dbReference type="InterPro" id="IPR002156">
    <property type="entry name" value="RNaseH_domain"/>
</dbReference>
<keyword evidence="4" id="KW-1133">Transmembrane helix</keyword>
<dbReference type="InterPro" id="IPR002213">
    <property type="entry name" value="UDP_glucos_trans"/>
</dbReference>
<keyword evidence="3" id="KW-0808">Transferase</keyword>
<feature type="transmembrane region" description="Helical" evidence="4">
    <location>
        <begin position="827"/>
        <end position="849"/>
    </location>
</feature>
<dbReference type="InterPro" id="IPR012337">
    <property type="entry name" value="RNaseH-like_sf"/>
</dbReference>
<keyword evidence="2" id="KW-0328">Glycosyltransferase</keyword>
<comment type="similarity">
    <text evidence="1">Belongs to the UDP-glycosyltransferase family.</text>
</comment>
<evidence type="ECO:0000256" key="2">
    <source>
        <dbReference type="ARBA" id="ARBA00022676"/>
    </source>
</evidence>
<keyword evidence="4" id="KW-0472">Membrane</keyword>
<keyword evidence="7" id="KW-1185">Reference proteome</keyword>
<evidence type="ECO:0000256" key="4">
    <source>
        <dbReference type="SAM" id="Phobius"/>
    </source>
</evidence>
<organism evidence="6 7">
    <name type="scientific">Molorchus minor</name>
    <dbReference type="NCBI Taxonomy" id="1323400"/>
    <lineage>
        <taxon>Eukaryota</taxon>
        <taxon>Metazoa</taxon>
        <taxon>Ecdysozoa</taxon>
        <taxon>Arthropoda</taxon>
        <taxon>Hexapoda</taxon>
        <taxon>Insecta</taxon>
        <taxon>Pterygota</taxon>
        <taxon>Neoptera</taxon>
        <taxon>Endopterygota</taxon>
        <taxon>Coleoptera</taxon>
        <taxon>Polyphaga</taxon>
        <taxon>Cucujiformia</taxon>
        <taxon>Chrysomeloidea</taxon>
        <taxon>Cerambycidae</taxon>
        <taxon>Lamiinae</taxon>
        <taxon>Monochamini</taxon>
        <taxon>Molorchus</taxon>
    </lineage>
</organism>
<accession>A0ABQ9J2T8</accession>
<evidence type="ECO:0000313" key="6">
    <source>
        <dbReference type="EMBL" id="KAJ8971695.1"/>
    </source>
</evidence>
<evidence type="ECO:0000256" key="1">
    <source>
        <dbReference type="ARBA" id="ARBA00009995"/>
    </source>
</evidence>
<sequence length="877" mass="99389">MNIPGVFSIEYMYGKQLSIATASLAVINLCTCANILMITMGGTKSHKIPFWELARGLIPRGHNITFISAFPADFYMPGLEEITPTGLVFYVKNFTNWDLVGSRMRGEEPVPPLDMVRFAYEDYKSGKVKSRLVLECKKTLNDLASRNKVILTWVPGHSGVRGNEEADRLAREGSAMYPIGPEPILGVPLTKCLLGMNRRDIRMVTGLLTGHCHLSRHLQLIGIAEDPECRWCLEDEETSSHVLTECPAIARVRERHFGSSVLNPRRCQEDSAQEAMHLCQRGGHTWLRHSKECGCTMGPFRRPTCKGLSCEVLLSDTETKDFLYIRHSFDLLILDGAYPECALGFVYHYNAPFIYINTVGFYMGSISLAGSPTPYSITPFLALSLTDNMNFYQRVKNTVFTLAANTMHSVMVRLIIQDVVTSHFGADMPPIYEISSNDLEDFISGSGEAGFIYFSMGSSVKAANMPNYLRRMLMVVFRKLPQRVLWKYEAEDDMPDLPANVKLGRWLPQQDILATCAQSISKWVIQQHIEYWGKQELRQSRMAEPTDQLTNSLLNLNRKQTRTIIGALTGHYPLQRHLHKMGLANNPTCRCCGEGDESALHVLYYCEGLARCRLRYLGQPFVEPEEIQMSPVNSLLGFLFKTPGEKFTGDAFRWTSIVANSGINADELKRQVGWKSKMVTAAYDEESTENELSVSGRIVGAVNGSHPKLRAFVTHGGLLSMFETVYHGVPIVSLPVFCDHDSNAAKAENDGYALKLDLPTLTADKLLWAIQKVIYDPKYREEVKKRQYLLMDQLETPLERAIYWTEYVLRHRGARHLQSPSRNMTVFQYYLVDVIFALMLFVLVLYFILKLCLRMVVHYFVNNSVNVSRCRRNIKID</sequence>
<dbReference type="InterPro" id="IPR050271">
    <property type="entry name" value="UDP-glycosyltransferase"/>
</dbReference>
<dbReference type="Proteomes" id="UP001162164">
    <property type="component" value="Unassembled WGS sequence"/>
</dbReference>